<dbReference type="GO" id="GO:0016579">
    <property type="term" value="P:protein deubiquitination"/>
    <property type="evidence" value="ECO:0007669"/>
    <property type="project" value="InterPro"/>
</dbReference>
<dbReference type="InterPro" id="IPR038765">
    <property type="entry name" value="Papain-like_cys_pep_sf"/>
</dbReference>
<dbReference type="PROSITE" id="PS50235">
    <property type="entry name" value="USP_3"/>
    <property type="match status" value="1"/>
</dbReference>
<dbReference type="InterPro" id="IPR018200">
    <property type="entry name" value="USP_CS"/>
</dbReference>
<dbReference type="InterPro" id="IPR028889">
    <property type="entry name" value="USP"/>
</dbReference>
<evidence type="ECO:0000256" key="3">
    <source>
        <dbReference type="ARBA" id="ARBA00012759"/>
    </source>
</evidence>
<dbReference type="SUPFAM" id="SSF49599">
    <property type="entry name" value="TRAF domain-like"/>
    <property type="match status" value="1"/>
</dbReference>
<dbReference type="Pfam" id="PF22486">
    <property type="entry name" value="MATH_2"/>
    <property type="match status" value="1"/>
</dbReference>
<dbReference type="GO" id="GO:0004843">
    <property type="term" value="F:cysteine-type deubiquitinase activity"/>
    <property type="evidence" value="ECO:0007669"/>
    <property type="project" value="UniProtKB-EC"/>
</dbReference>
<evidence type="ECO:0000259" key="10">
    <source>
        <dbReference type="PROSITE" id="PS50235"/>
    </source>
</evidence>
<keyword evidence="6" id="KW-0378">Hydrolase</keyword>
<dbReference type="Gene3D" id="3.90.70.10">
    <property type="entry name" value="Cysteine proteinases"/>
    <property type="match status" value="2"/>
</dbReference>
<dbReference type="PANTHER" id="PTHR24006">
    <property type="entry name" value="UBIQUITIN CARBOXYL-TERMINAL HYDROLASE"/>
    <property type="match status" value="1"/>
</dbReference>
<sequence>MEDKPLYPEKPTVLNESEFISQNFHDSGLEIEDSGFHHWEIKNWDLLDPKCRSEPFKVGSHNWNILLYPQGNRLSDRISIYLEYSDSSSASEGWHSCAQFILAISNLEHPEVSFCNTAQHRFNSEESDWGFTTFIDFKNVVTPNAEGISYLQNNSIRISAFVQVVNDKTGVLWHNFVNWDSRKETGFVGLKNQGATCYMNSLLQTLYFTNSFRRSVYRIPTEEDNPKSSISLALQRVFYSLQESPNSVGTTELTSSFGWDPVQAFMQHDVQEFNRVLQDNLETKMKGTVSEGDIAAIFEGKMKSYVECVNVNYVSSRIENYYDISLNVKGCKNLHDSFVEYCQVEILDDLSPFLSKEADRSESWEYELHAVLVHSGDLHSGHYFVCVRPTTEDKWYKFDDDNVIPVSEKETFEENFGGEYLHSQTKSLENRLAIRGQNVISTRKTRLRSTSAYMLVYFRKSRLNDILQPITKDMIPKHLIQRVSEAKNEEERKVREKKEMHMFSNMVIITEDIFKKNQSFDIADIQDIIVSNVNSVHKVRKDLPLSEFSSKLSEMLKLDPSNMRLWSFFKRYNSSIRVDTPLADPLSNMTVENVQSILFGDEMYSVVYVEEVFEKLALNHFDYFNYSEKNSKIIHIKFYDPFTRTIEGVDKLFLNDDTIISDIIPYILKLKSLPEDAQVLLYEEVYPGTVNKLIPSSDVKTCQIVSGDIIVFQLDLTQSDLNKLQAQKESLIYVTDYFDHVKNTVKVTFCSMKDDGDLGMLDSDDTPTYNMVTDGGSQFELTLDITQPYLSVAEAVAAKIELSDPTKLQFFLASESGMPRIPVSYNTATRLSDMLSSYTDGITNNNQLAGRGKSNFIFFKILDVSLDQLDKFRKITVTLILKTMKETRSAEVLVAKTSDTQSLIESLYVKVSKVLASMSQKTQTGVNPSSSPPATGDRIERSSSEFDFSSPPPFGLRVYEVINNRILRIFKGHEPVSSITDYGSTIIAEVTPSCTDRPYDEADYAKDSAANQNRGSLDDTEMNCRDGKTEGRDMEDDAVEDSFKSIEVFNFDKDVSRSHGIPFELKVFPKESFYPGTWQRIKKKLGVSSKEFANIRPAFICTTAEGIQKVCYFKIAGSNSDAAPEIVKNDNNDEATTQTTNSGEDVVDSEPPPYSIVDEYTNAPSLEYMVSQESVCLYDLVNEQKCALGLDHIERHNRHRQHLNEGSIKILN</sequence>
<keyword evidence="5" id="KW-0833">Ubl conjugation pathway</keyword>
<keyword evidence="7" id="KW-0788">Thiol protease</keyword>
<feature type="domain" description="USP" evidence="10">
    <location>
        <begin position="188"/>
        <end position="460"/>
    </location>
</feature>
<evidence type="ECO:0000256" key="4">
    <source>
        <dbReference type="ARBA" id="ARBA00022670"/>
    </source>
</evidence>
<dbReference type="PANTHER" id="PTHR24006:SF644">
    <property type="entry name" value="UBIQUITIN CARBOXYL-TERMINAL HYDROLASE 7"/>
    <property type="match status" value="1"/>
</dbReference>
<evidence type="ECO:0000256" key="1">
    <source>
        <dbReference type="ARBA" id="ARBA00000707"/>
    </source>
</evidence>
<dbReference type="SMART" id="SM00061">
    <property type="entry name" value="MATH"/>
    <property type="match status" value="1"/>
</dbReference>
<evidence type="ECO:0000259" key="9">
    <source>
        <dbReference type="PROSITE" id="PS50144"/>
    </source>
</evidence>
<dbReference type="InterPro" id="IPR024729">
    <property type="entry name" value="USP7_ICP0-binding_dom"/>
</dbReference>
<dbReference type="GO" id="GO:0031647">
    <property type="term" value="P:regulation of protein stability"/>
    <property type="evidence" value="ECO:0007669"/>
    <property type="project" value="TreeGrafter"/>
</dbReference>
<comment type="similarity">
    <text evidence="2">Belongs to the peptidase C19 family.</text>
</comment>
<dbReference type="InterPro" id="IPR008974">
    <property type="entry name" value="TRAF-like"/>
</dbReference>
<dbReference type="InterPro" id="IPR050164">
    <property type="entry name" value="Peptidase_C19"/>
</dbReference>
<dbReference type="Pfam" id="PF12436">
    <property type="entry name" value="USP7_ICP0_bdg"/>
    <property type="match status" value="1"/>
</dbReference>
<keyword evidence="12" id="KW-1185">Reference proteome</keyword>
<evidence type="ECO:0000256" key="6">
    <source>
        <dbReference type="ARBA" id="ARBA00022801"/>
    </source>
</evidence>
<feature type="region of interest" description="Disordered" evidence="8">
    <location>
        <begin position="1124"/>
        <end position="1153"/>
    </location>
</feature>
<protein>
    <recommendedName>
        <fullName evidence="3">ubiquitinyl hydrolase 1</fullName>
        <ecNumber evidence="3">3.4.19.12</ecNumber>
    </recommendedName>
</protein>
<dbReference type="GO" id="GO:0005634">
    <property type="term" value="C:nucleus"/>
    <property type="evidence" value="ECO:0007669"/>
    <property type="project" value="TreeGrafter"/>
</dbReference>
<dbReference type="OrthoDB" id="289038at2759"/>
<dbReference type="Gene3D" id="2.60.210.10">
    <property type="entry name" value="Apoptosis, Tumor Necrosis Factor Receptor Associated Protein 2, Chain A"/>
    <property type="match status" value="1"/>
</dbReference>
<dbReference type="PROSITE" id="PS00972">
    <property type="entry name" value="USP_1"/>
    <property type="match status" value="1"/>
</dbReference>
<feature type="compositionally biased region" description="Polar residues" evidence="8">
    <location>
        <begin position="920"/>
        <end position="933"/>
    </location>
</feature>
<dbReference type="PROSITE" id="PS00973">
    <property type="entry name" value="USP_2"/>
    <property type="match status" value="1"/>
</dbReference>
<dbReference type="InterPro" id="IPR001394">
    <property type="entry name" value="Peptidase_C19_UCH"/>
</dbReference>
<feature type="domain" description="MATH" evidence="9">
    <location>
        <begin position="34"/>
        <end position="162"/>
    </location>
</feature>
<evidence type="ECO:0000256" key="5">
    <source>
        <dbReference type="ARBA" id="ARBA00022786"/>
    </source>
</evidence>
<feature type="region of interest" description="Disordered" evidence="8">
    <location>
        <begin position="920"/>
        <end position="949"/>
    </location>
</feature>
<evidence type="ECO:0000313" key="11">
    <source>
        <dbReference type="EMBL" id="PVV02667.1"/>
    </source>
</evidence>
<dbReference type="InterPro" id="IPR029346">
    <property type="entry name" value="USP_C"/>
</dbReference>
<dbReference type="Proteomes" id="UP000245609">
    <property type="component" value="Unassembled WGS sequence"/>
</dbReference>
<evidence type="ECO:0000256" key="8">
    <source>
        <dbReference type="SAM" id="MobiDB-lite"/>
    </source>
</evidence>
<dbReference type="PROSITE" id="PS50144">
    <property type="entry name" value="MATH"/>
    <property type="match status" value="1"/>
</dbReference>
<gene>
    <name evidence="11" type="ORF">BB560_002875</name>
</gene>
<keyword evidence="4" id="KW-0645">Protease</keyword>
<feature type="compositionally biased region" description="Polar residues" evidence="8">
    <location>
        <begin position="1134"/>
        <end position="1143"/>
    </location>
</feature>
<evidence type="ECO:0000256" key="2">
    <source>
        <dbReference type="ARBA" id="ARBA00009085"/>
    </source>
</evidence>
<proteinExistence type="inferred from homology"/>
<name>A0A2T9ZDQ1_9FUNG</name>
<accession>A0A2T9ZDQ1</accession>
<dbReference type="GO" id="GO:0006508">
    <property type="term" value="P:proteolysis"/>
    <property type="evidence" value="ECO:0007669"/>
    <property type="project" value="UniProtKB-KW"/>
</dbReference>
<dbReference type="Pfam" id="PF00443">
    <property type="entry name" value="UCH"/>
    <property type="match status" value="1"/>
</dbReference>
<comment type="caution">
    <text evidence="11">The sequence shown here is derived from an EMBL/GenBank/DDBJ whole genome shotgun (WGS) entry which is preliminary data.</text>
</comment>
<evidence type="ECO:0000256" key="7">
    <source>
        <dbReference type="ARBA" id="ARBA00022807"/>
    </source>
</evidence>
<dbReference type="EC" id="3.4.19.12" evidence="3"/>
<dbReference type="AlphaFoldDB" id="A0A2T9ZDQ1"/>
<dbReference type="GO" id="GO:0005829">
    <property type="term" value="C:cytosol"/>
    <property type="evidence" value="ECO:0007669"/>
    <property type="project" value="TreeGrafter"/>
</dbReference>
<comment type="catalytic activity">
    <reaction evidence="1">
        <text>Thiol-dependent hydrolysis of ester, thioester, amide, peptide and isopeptide bonds formed by the C-terminal Gly of ubiquitin (a 76-residue protein attached to proteins as an intracellular targeting signal).</text>
        <dbReference type="EC" id="3.4.19.12"/>
    </reaction>
</comment>
<dbReference type="Pfam" id="PF14533">
    <property type="entry name" value="USP7_C2"/>
    <property type="match status" value="1"/>
</dbReference>
<dbReference type="SUPFAM" id="SSF54001">
    <property type="entry name" value="Cysteine proteinases"/>
    <property type="match status" value="1"/>
</dbReference>
<dbReference type="EMBL" id="MBFS01000361">
    <property type="protein sequence ID" value="PVV02667.1"/>
    <property type="molecule type" value="Genomic_DNA"/>
</dbReference>
<dbReference type="STRING" id="133381.A0A2T9ZDQ1"/>
<organism evidence="11 12">
    <name type="scientific">Smittium megazygosporum</name>
    <dbReference type="NCBI Taxonomy" id="133381"/>
    <lineage>
        <taxon>Eukaryota</taxon>
        <taxon>Fungi</taxon>
        <taxon>Fungi incertae sedis</taxon>
        <taxon>Zoopagomycota</taxon>
        <taxon>Kickxellomycotina</taxon>
        <taxon>Harpellomycetes</taxon>
        <taxon>Harpellales</taxon>
        <taxon>Legeriomycetaceae</taxon>
        <taxon>Smittium</taxon>
    </lineage>
</organism>
<reference evidence="11 12" key="1">
    <citation type="journal article" date="2018" name="MBio">
        <title>Comparative Genomics Reveals the Core Gene Toolbox for the Fungus-Insect Symbiosis.</title>
        <authorList>
            <person name="Wang Y."/>
            <person name="Stata M."/>
            <person name="Wang W."/>
            <person name="Stajich J.E."/>
            <person name="White M.M."/>
            <person name="Moncalvo J.M."/>
        </authorList>
    </citation>
    <scope>NUCLEOTIDE SEQUENCE [LARGE SCALE GENOMIC DNA]</scope>
    <source>
        <strain evidence="11 12">SC-DP-2</strain>
    </source>
</reference>
<dbReference type="InterPro" id="IPR002083">
    <property type="entry name" value="MATH/TRAF_dom"/>
</dbReference>
<evidence type="ECO:0000313" key="12">
    <source>
        <dbReference type="Proteomes" id="UP000245609"/>
    </source>
</evidence>
<dbReference type="Gene3D" id="3.10.20.90">
    <property type="entry name" value="Phosphatidylinositol 3-kinase Catalytic Subunit, Chain A, domain 1"/>
    <property type="match status" value="2"/>
</dbReference>